<evidence type="ECO:0000313" key="2">
    <source>
        <dbReference type="EMBL" id="RCX16612.1"/>
    </source>
</evidence>
<keyword evidence="3" id="KW-1185">Reference proteome</keyword>
<dbReference type="Pfam" id="PF13847">
    <property type="entry name" value="Methyltransf_31"/>
    <property type="match status" value="1"/>
</dbReference>
<dbReference type="InterPro" id="IPR025714">
    <property type="entry name" value="Methyltranfer_dom"/>
</dbReference>
<proteinExistence type="predicted"/>
<sequence>MDYINNNKSAWEEAFEHRQPSWGDDNYKILMNEKLPFLNADVVSEIEKIGLKGKTIGQFCCNNGRELLSMMQLNPSYGVGFDIAENIIEQAKETARKANITNCDFVTANIMDIDENYYNKFDFIFFTIGAITWFKDLSLLLVKASKCLKSNGLLLINDSHPFMNMLPLPHEDGFDGENLNQITYSYYRKEPWVENSGMGYMTPQYESKTFTSFSHTLSDIVNSVITAGIAIKKLNEYDYDVGLTNVYDKKGYPLSFILLAQK</sequence>
<protein>
    <submittedName>
        <fullName evidence="2">Methyltransferase family protein</fullName>
    </submittedName>
</protein>
<dbReference type="CDD" id="cd02440">
    <property type="entry name" value="AdoMet_MTases"/>
    <property type="match status" value="1"/>
</dbReference>
<dbReference type="AlphaFoldDB" id="A0A369B507"/>
<keyword evidence="2" id="KW-0808">Transferase</keyword>
<accession>A0A369B507</accession>
<dbReference type="Gene3D" id="3.40.50.150">
    <property type="entry name" value="Vaccinia Virus protein VP39"/>
    <property type="match status" value="1"/>
</dbReference>
<comment type="caution">
    <text evidence="2">The sequence shown here is derived from an EMBL/GenBank/DDBJ whole genome shotgun (WGS) entry which is preliminary data.</text>
</comment>
<dbReference type="InterPro" id="IPR029063">
    <property type="entry name" value="SAM-dependent_MTases_sf"/>
</dbReference>
<dbReference type="GO" id="GO:0008168">
    <property type="term" value="F:methyltransferase activity"/>
    <property type="evidence" value="ECO:0007669"/>
    <property type="project" value="UniProtKB-KW"/>
</dbReference>
<dbReference type="RefSeq" id="WP_114297771.1">
    <property type="nucleotide sequence ID" value="NZ_QPJT01000010.1"/>
</dbReference>
<reference evidence="2 3" key="1">
    <citation type="submission" date="2018-07" db="EMBL/GenBank/DDBJ databases">
        <title>Genomic Encyclopedia of Type Strains, Phase IV (KMG-IV): sequencing the most valuable type-strain genomes for metagenomic binning, comparative biology and taxonomic classification.</title>
        <authorList>
            <person name="Goeker M."/>
        </authorList>
    </citation>
    <scope>NUCLEOTIDE SEQUENCE [LARGE SCALE GENOMIC DNA]</scope>
    <source>
        <strain evidence="2 3">DSM 27016</strain>
    </source>
</reference>
<gene>
    <name evidence="2" type="ORF">DFR58_110109</name>
</gene>
<dbReference type="Proteomes" id="UP000253034">
    <property type="component" value="Unassembled WGS sequence"/>
</dbReference>
<name>A0A369B507_9FIRM</name>
<evidence type="ECO:0000313" key="3">
    <source>
        <dbReference type="Proteomes" id="UP000253034"/>
    </source>
</evidence>
<evidence type="ECO:0000259" key="1">
    <source>
        <dbReference type="Pfam" id="PF13847"/>
    </source>
</evidence>
<organism evidence="2 3">
    <name type="scientific">Anaerobacterium chartisolvens</name>
    <dbReference type="NCBI Taxonomy" id="1297424"/>
    <lineage>
        <taxon>Bacteria</taxon>
        <taxon>Bacillati</taxon>
        <taxon>Bacillota</taxon>
        <taxon>Clostridia</taxon>
        <taxon>Eubacteriales</taxon>
        <taxon>Oscillospiraceae</taxon>
        <taxon>Anaerobacterium</taxon>
    </lineage>
</organism>
<keyword evidence="2" id="KW-0489">Methyltransferase</keyword>
<dbReference type="GO" id="GO:0032259">
    <property type="term" value="P:methylation"/>
    <property type="evidence" value="ECO:0007669"/>
    <property type="project" value="UniProtKB-KW"/>
</dbReference>
<feature type="domain" description="Methyltransferase" evidence="1">
    <location>
        <begin position="61"/>
        <end position="160"/>
    </location>
</feature>
<dbReference type="SUPFAM" id="SSF53335">
    <property type="entry name" value="S-adenosyl-L-methionine-dependent methyltransferases"/>
    <property type="match status" value="1"/>
</dbReference>
<dbReference type="OrthoDB" id="8385759at2"/>
<dbReference type="EMBL" id="QPJT01000010">
    <property type="protein sequence ID" value="RCX16612.1"/>
    <property type="molecule type" value="Genomic_DNA"/>
</dbReference>